<dbReference type="InterPro" id="IPR007349">
    <property type="entry name" value="DUF418"/>
</dbReference>
<feature type="transmembrane region" description="Helical" evidence="1">
    <location>
        <begin position="237"/>
        <end position="255"/>
    </location>
</feature>
<feature type="transmembrane region" description="Helical" evidence="1">
    <location>
        <begin position="205"/>
        <end position="225"/>
    </location>
</feature>
<feature type="transmembrane region" description="Helical" evidence="1">
    <location>
        <begin position="338"/>
        <end position="356"/>
    </location>
</feature>
<dbReference type="OrthoDB" id="9807744at2"/>
<accession>A0A3N5BLZ0</accession>
<protein>
    <recommendedName>
        <fullName evidence="2">DUF418 domain-containing protein</fullName>
    </recommendedName>
</protein>
<keyword evidence="1" id="KW-1133">Transmembrane helix</keyword>
<dbReference type="AlphaFoldDB" id="A0A3N5BLZ0"/>
<proteinExistence type="predicted"/>
<keyword evidence="4" id="KW-1185">Reference proteome</keyword>
<feature type="domain" description="DUF418" evidence="2">
    <location>
        <begin position="225"/>
        <end position="373"/>
    </location>
</feature>
<feature type="transmembrane region" description="Helical" evidence="1">
    <location>
        <begin position="139"/>
        <end position="159"/>
    </location>
</feature>
<evidence type="ECO:0000313" key="3">
    <source>
        <dbReference type="EMBL" id="RPF57589.1"/>
    </source>
</evidence>
<comment type="caution">
    <text evidence="3">The sequence shown here is derived from an EMBL/GenBank/DDBJ whole genome shotgun (WGS) entry which is preliminary data.</text>
</comment>
<dbReference type="EMBL" id="RKRK01000002">
    <property type="protein sequence ID" value="RPF57589.1"/>
    <property type="molecule type" value="Genomic_DNA"/>
</dbReference>
<gene>
    <name evidence="3" type="ORF">EDD62_0210</name>
</gene>
<evidence type="ECO:0000313" key="4">
    <source>
        <dbReference type="Proteomes" id="UP000277108"/>
    </source>
</evidence>
<feature type="transmembrane region" description="Helical" evidence="1">
    <location>
        <begin position="90"/>
        <end position="109"/>
    </location>
</feature>
<keyword evidence="1" id="KW-0472">Membrane</keyword>
<feature type="transmembrane region" description="Helical" evidence="1">
    <location>
        <begin position="115"/>
        <end position="132"/>
    </location>
</feature>
<keyword evidence="1" id="KW-0812">Transmembrane</keyword>
<sequence>MENKRERIHLLDILRGISLFGILLMNGVAMSAPLHFTNPFQFYSGLDDILYDVSAIIINGSFYPIFAFLFGCTFYIIYKNAVNKGQNGQLKLLKRVVILLLFGIIHSVFLFYGDILVDYAICGLLLLLIIRLRAKIQLIISIALLSINLMCTLLFSWLLSLTVENDIYTSMEDIESSTRSYDQGQFIDIIQENINFFLTFRLLNIFTADLFGILPIMILGILFIRHQLYKSQWLDKHLLWIIPILLGVGLAIKALPVITNGSLSSQLIASFGGYLVAFGYIGLIMKLMKQRFIQLFMKPFQYIGRFSLTTYITQSIALVIMYYSIGFGLYGDLGLTEIYPLLITIFVVQLIIVMVYRKFFKYGPLEWIWRKATG</sequence>
<organism evidence="3 4">
    <name type="scientific">Abyssicoccus albus</name>
    <dbReference type="NCBI Taxonomy" id="1817405"/>
    <lineage>
        <taxon>Bacteria</taxon>
        <taxon>Bacillati</taxon>
        <taxon>Bacillota</taxon>
        <taxon>Bacilli</taxon>
        <taxon>Bacillales</taxon>
        <taxon>Abyssicoccaceae</taxon>
    </lineage>
</organism>
<feature type="transmembrane region" description="Helical" evidence="1">
    <location>
        <begin position="56"/>
        <end position="78"/>
    </location>
</feature>
<reference evidence="3 4" key="1">
    <citation type="submission" date="2018-11" db="EMBL/GenBank/DDBJ databases">
        <title>Genomic Encyclopedia of Type Strains, Phase IV (KMG-IV): sequencing the most valuable type-strain genomes for metagenomic binning, comparative biology and taxonomic classification.</title>
        <authorList>
            <person name="Goeker M."/>
        </authorList>
    </citation>
    <scope>NUCLEOTIDE SEQUENCE [LARGE SCALE GENOMIC DNA]</scope>
    <source>
        <strain evidence="3 4">DSM 29158</strain>
    </source>
</reference>
<dbReference type="PANTHER" id="PTHR30590:SF2">
    <property type="entry name" value="INNER MEMBRANE PROTEIN"/>
    <property type="match status" value="1"/>
</dbReference>
<dbReference type="PANTHER" id="PTHR30590">
    <property type="entry name" value="INNER MEMBRANE PROTEIN"/>
    <property type="match status" value="1"/>
</dbReference>
<name>A0A3N5BLZ0_9BACL</name>
<dbReference type="Pfam" id="PF04235">
    <property type="entry name" value="DUF418"/>
    <property type="match status" value="1"/>
</dbReference>
<dbReference type="Proteomes" id="UP000277108">
    <property type="component" value="Unassembled WGS sequence"/>
</dbReference>
<dbReference type="RefSeq" id="WP_123807198.1">
    <property type="nucleotide sequence ID" value="NZ_RKRK01000002.1"/>
</dbReference>
<evidence type="ECO:0000259" key="2">
    <source>
        <dbReference type="Pfam" id="PF04235"/>
    </source>
</evidence>
<feature type="transmembrane region" description="Helical" evidence="1">
    <location>
        <begin position="12"/>
        <end position="36"/>
    </location>
</feature>
<feature type="transmembrane region" description="Helical" evidence="1">
    <location>
        <begin position="267"/>
        <end position="285"/>
    </location>
</feature>
<dbReference type="InterPro" id="IPR052529">
    <property type="entry name" value="Bact_Transport_Assoc"/>
</dbReference>
<feature type="transmembrane region" description="Helical" evidence="1">
    <location>
        <begin position="306"/>
        <end position="326"/>
    </location>
</feature>
<evidence type="ECO:0000256" key="1">
    <source>
        <dbReference type="SAM" id="Phobius"/>
    </source>
</evidence>